<dbReference type="PANTHER" id="PTHR42339:SF1">
    <property type="entry name" value="HISTONE H1"/>
    <property type="match status" value="1"/>
</dbReference>
<dbReference type="RefSeq" id="XP_043014914.1">
    <property type="nucleotide sequence ID" value="XM_043146214.1"/>
</dbReference>
<dbReference type="PANTHER" id="PTHR42339">
    <property type="entry name" value="HISTONE H1"/>
    <property type="match status" value="1"/>
</dbReference>
<evidence type="ECO:0000259" key="2">
    <source>
        <dbReference type="Pfam" id="PF24852"/>
    </source>
</evidence>
<comment type="caution">
    <text evidence="3">The sequence shown here is derived from an EMBL/GenBank/DDBJ whole genome shotgun (WGS) entry which is preliminary data.</text>
</comment>
<accession>A0A9P8AEB2</accession>
<dbReference type="GeneID" id="66069471"/>
<dbReference type="OrthoDB" id="2592504at2759"/>
<gene>
    <name evidence="3" type="ORF">E1B28_000395</name>
</gene>
<reference evidence="3" key="1">
    <citation type="journal article" date="2021" name="Genome Biol. Evol.">
        <title>The assembled and annotated genome of the fairy-ring fungus Marasmius oreades.</title>
        <authorList>
            <person name="Hiltunen M."/>
            <person name="Ament-Velasquez S.L."/>
            <person name="Johannesson H."/>
        </authorList>
    </citation>
    <scope>NUCLEOTIDE SEQUENCE</scope>
    <source>
        <strain evidence="3">03SP1</strain>
    </source>
</reference>
<keyword evidence="4" id="KW-1185">Reference proteome</keyword>
<sequence length="200" mass="22382">MSRPMHLLRLLRKKRKSDVAVIDVSEGENDPVPKPKKARKNAATSSSSDKGKDLFSISLPGDEDGTVETYDSCNDVRRKINAHLKSPITKTQFLRDIVRAAYPGSQNSINIQSKQLSDFLTKKGATAGSTSRVYYAAYVYFEKKRLSEGKAKTKHRLEMEEQWGRQGGMPRERERGYWCMEGTVPVQNNLGKVSLVGSGN</sequence>
<proteinExistence type="predicted"/>
<dbReference type="Pfam" id="PF24852">
    <property type="entry name" value="DUF7726"/>
    <property type="match status" value="1"/>
</dbReference>
<evidence type="ECO:0000313" key="3">
    <source>
        <dbReference type="EMBL" id="KAG7098444.1"/>
    </source>
</evidence>
<dbReference type="AlphaFoldDB" id="A0A9P8AEB2"/>
<feature type="domain" description="DUF7726" evidence="2">
    <location>
        <begin position="106"/>
        <end position="150"/>
    </location>
</feature>
<protein>
    <recommendedName>
        <fullName evidence="2">DUF7726 domain-containing protein</fullName>
    </recommendedName>
</protein>
<dbReference type="InterPro" id="IPR056143">
    <property type="entry name" value="DUF7726"/>
</dbReference>
<evidence type="ECO:0000256" key="1">
    <source>
        <dbReference type="SAM" id="MobiDB-lite"/>
    </source>
</evidence>
<dbReference type="EMBL" id="CM032181">
    <property type="protein sequence ID" value="KAG7098444.1"/>
    <property type="molecule type" value="Genomic_DNA"/>
</dbReference>
<evidence type="ECO:0000313" key="4">
    <source>
        <dbReference type="Proteomes" id="UP001049176"/>
    </source>
</evidence>
<dbReference type="Proteomes" id="UP001049176">
    <property type="component" value="Chromosome 1"/>
</dbReference>
<name>A0A9P8AEB2_9AGAR</name>
<feature type="region of interest" description="Disordered" evidence="1">
    <location>
        <begin position="22"/>
        <end position="58"/>
    </location>
</feature>
<organism evidence="3 4">
    <name type="scientific">Marasmius oreades</name>
    <name type="common">fairy-ring Marasmius</name>
    <dbReference type="NCBI Taxonomy" id="181124"/>
    <lineage>
        <taxon>Eukaryota</taxon>
        <taxon>Fungi</taxon>
        <taxon>Dikarya</taxon>
        <taxon>Basidiomycota</taxon>
        <taxon>Agaricomycotina</taxon>
        <taxon>Agaricomycetes</taxon>
        <taxon>Agaricomycetidae</taxon>
        <taxon>Agaricales</taxon>
        <taxon>Marasmiineae</taxon>
        <taxon>Marasmiaceae</taxon>
        <taxon>Marasmius</taxon>
    </lineage>
</organism>
<dbReference type="KEGG" id="more:E1B28_000395"/>